<proteinExistence type="predicted"/>
<sequence>MPYTDGYIFEDILNFLTNVTTGTILMRHAALDECGYFDETLLRQQDIQLFACFSYRYKIKLLREYLLNIDISDGQNRPNINTLWVVKKAYINSVDSILRQLPQKQQKQLQFHIKTEVGIQMLRRGRPWDGIKAVTSCLKSPRVFFLEVRKNVMLLAEILLKNCNYKKYSG</sequence>
<evidence type="ECO:0000313" key="1">
    <source>
        <dbReference type="EMBL" id="MPM61638.1"/>
    </source>
</evidence>
<organism evidence="1">
    <name type="scientific">bioreactor metagenome</name>
    <dbReference type="NCBI Taxonomy" id="1076179"/>
    <lineage>
        <taxon>unclassified sequences</taxon>
        <taxon>metagenomes</taxon>
        <taxon>ecological metagenomes</taxon>
    </lineage>
</organism>
<protein>
    <submittedName>
        <fullName evidence="1">Uncharacterized protein</fullName>
    </submittedName>
</protein>
<dbReference type="SUPFAM" id="SSF53448">
    <property type="entry name" value="Nucleotide-diphospho-sugar transferases"/>
    <property type="match status" value="1"/>
</dbReference>
<comment type="caution">
    <text evidence="1">The sequence shown here is derived from an EMBL/GenBank/DDBJ whole genome shotgun (WGS) entry which is preliminary data.</text>
</comment>
<accession>A0A645B9B4</accession>
<dbReference type="AlphaFoldDB" id="A0A645B9B4"/>
<dbReference type="EMBL" id="VSSQ01018452">
    <property type="protein sequence ID" value="MPM61638.1"/>
    <property type="molecule type" value="Genomic_DNA"/>
</dbReference>
<dbReference type="InterPro" id="IPR029044">
    <property type="entry name" value="Nucleotide-diphossugar_trans"/>
</dbReference>
<name>A0A645B9B4_9ZZZZ</name>
<reference evidence="1" key="1">
    <citation type="submission" date="2019-08" db="EMBL/GenBank/DDBJ databases">
        <authorList>
            <person name="Kucharzyk K."/>
            <person name="Murdoch R.W."/>
            <person name="Higgins S."/>
            <person name="Loffler F."/>
        </authorList>
    </citation>
    <scope>NUCLEOTIDE SEQUENCE</scope>
</reference>
<gene>
    <name evidence="1" type="ORF">SDC9_108498</name>
</gene>